<comment type="catalytic activity">
    <reaction evidence="8 9">
        <text>H2O2 + AH2 = A + 2 H2O</text>
        <dbReference type="Rhea" id="RHEA:30275"/>
        <dbReference type="ChEBI" id="CHEBI:13193"/>
        <dbReference type="ChEBI" id="CHEBI:15377"/>
        <dbReference type="ChEBI" id="CHEBI:16240"/>
        <dbReference type="ChEBI" id="CHEBI:17499"/>
        <dbReference type="EC" id="1.11.1.21"/>
    </reaction>
</comment>
<evidence type="ECO:0000256" key="6">
    <source>
        <dbReference type="ARBA" id="ARBA00023324"/>
    </source>
</evidence>
<evidence type="ECO:0000256" key="5">
    <source>
        <dbReference type="ARBA" id="ARBA00023004"/>
    </source>
</evidence>
<keyword evidence="1 8" id="KW-0575">Peroxidase</keyword>
<evidence type="ECO:0000313" key="12">
    <source>
        <dbReference type="Proteomes" id="UP001231124"/>
    </source>
</evidence>
<organism evidence="11 12">
    <name type="scientific">Methylobacterium aerolatum</name>
    <dbReference type="NCBI Taxonomy" id="418708"/>
    <lineage>
        <taxon>Bacteria</taxon>
        <taxon>Pseudomonadati</taxon>
        <taxon>Pseudomonadota</taxon>
        <taxon>Alphaproteobacteria</taxon>
        <taxon>Hyphomicrobiales</taxon>
        <taxon>Methylobacteriaceae</taxon>
        <taxon>Methylobacterium</taxon>
    </lineage>
</organism>
<evidence type="ECO:0000256" key="9">
    <source>
        <dbReference type="RuleBase" id="RU003451"/>
    </source>
</evidence>
<dbReference type="InterPro" id="IPR000763">
    <property type="entry name" value="Catalase_peroxidase"/>
</dbReference>
<accession>A0ABU0I6Y7</accession>
<dbReference type="PRINTS" id="PR00458">
    <property type="entry name" value="PEROXIDASE"/>
</dbReference>
<comment type="caution">
    <text evidence="11">The sequence shown here is derived from an EMBL/GenBank/DDBJ whole genome shotgun (WGS) entry which is preliminary data.</text>
</comment>
<dbReference type="EC" id="1.11.1.21" evidence="8 9"/>
<keyword evidence="2 8" id="KW-0349">Heme</keyword>
<dbReference type="Proteomes" id="UP001231124">
    <property type="component" value="Unassembled WGS sequence"/>
</dbReference>
<comment type="similarity">
    <text evidence="8 9">Belongs to the peroxidase family. Peroxidase/catalase subfamily.</text>
</comment>
<dbReference type="Pfam" id="PF00141">
    <property type="entry name" value="peroxidase"/>
    <property type="match status" value="2"/>
</dbReference>
<dbReference type="SUPFAM" id="SSF48113">
    <property type="entry name" value="Heme-dependent peroxidases"/>
    <property type="match status" value="2"/>
</dbReference>
<keyword evidence="5 8" id="KW-0408">Iron</keyword>
<dbReference type="InterPro" id="IPR019794">
    <property type="entry name" value="Peroxidases_AS"/>
</dbReference>
<evidence type="ECO:0000256" key="8">
    <source>
        <dbReference type="HAMAP-Rule" id="MF_01961"/>
    </source>
</evidence>
<dbReference type="PRINTS" id="PR00460">
    <property type="entry name" value="BPEROXIDASE"/>
</dbReference>
<evidence type="ECO:0000313" key="11">
    <source>
        <dbReference type="EMBL" id="MDQ0449650.1"/>
    </source>
</evidence>
<evidence type="ECO:0000256" key="1">
    <source>
        <dbReference type="ARBA" id="ARBA00022559"/>
    </source>
</evidence>
<dbReference type="PROSITE" id="PS50873">
    <property type="entry name" value="PEROXIDASE_4"/>
    <property type="match status" value="1"/>
</dbReference>
<dbReference type="InterPro" id="IPR019793">
    <property type="entry name" value="Peroxidases_heam-ligand_BS"/>
</dbReference>
<comment type="catalytic activity">
    <reaction evidence="7 8 9">
        <text>2 H2O2 = O2 + 2 H2O</text>
        <dbReference type="Rhea" id="RHEA:20309"/>
        <dbReference type="ChEBI" id="CHEBI:15377"/>
        <dbReference type="ChEBI" id="CHEBI:15379"/>
        <dbReference type="ChEBI" id="CHEBI:16240"/>
        <dbReference type="EC" id="1.11.1.21"/>
    </reaction>
</comment>
<gene>
    <name evidence="8" type="primary">katG</name>
    <name evidence="11" type="ORF">QO012_004172</name>
</gene>
<comment type="subunit">
    <text evidence="8">Homodimer or homotetramer.</text>
</comment>
<dbReference type="PANTHER" id="PTHR30555">
    <property type="entry name" value="HYDROPEROXIDASE I, BIFUNCTIONAL CATALASE-PEROXIDASE"/>
    <property type="match status" value="1"/>
</dbReference>
<feature type="domain" description="Plant heme peroxidase family profile" evidence="10">
    <location>
        <begin position="144"/>
        <end position="455"/>
    </location>
</feature>
<evidence type="ECO:0000256" key="2">
    <source>
        <dbReference type="ARBA" id="ARBA00022617"/>
    </source>
</evidence>
<keyword evidence="12" id="KW-1185">Reference proteome</keyword>
<reference evidence="11 12" key="1">
    <citation type="submission" date="2023-07" db="EMBL/GenBank/DDBJ databases">
        <title>Genomic Encyclopedia of Type Strains, Phase IV (KMG-IV): sequencing the most valuable type-strain genomes for metagenomic binning, comparative biology and taxonomic classification.</title>
        <authorList>
            <person name="Goeker M."/>
        </authorList>
    </citation>
    <scope>NUCLEOTIDE SEQUENCE [LARGE SCALE GENOMIC DNA]</scope>
    <source>
        <strain evidence="11 12">DSM 19013</strain>
    </source>
</reference>
<feature type="cross-link" description="Tryptophyl-tyrosyl-methioninium (Tyr-Met) (with Trp-109)" evidence="8">
    <location>
        <begin position="248"/>
        <end position="274"/>
    </location>
</feature>
<feature type="site" description="Transition state stabilizer" evidence="8">
    <location>
        <position position="106"/>
    </location>
</feature>
<comment type="PTM">
    <text evidence="8">Formation of the three residue Trp-Tyr-Met cross-link is important for the catalase, but not the peroxidase activity of the enzyme.</text>
</comment>
<keyword evidence="6 8" id="KW-0376">Hydrogen peroxide</keyword>
<dbReference type="EMBL" id="JAUSVP010000016">
    <property type="protein sequence ID" value="MDQ0449650.1"/>
    <property type="molecule type" value="Genomic_DNA"/>
</dbReference>
<comment type="caution">
    <text evidence="8">Lacks conserved residue(s) required for the propagation of feature annotation.</text>
</comment>
<evidence type="ECO:0000256" key="3">
    <source>
        <dbReference type="ARBA" id="ARBA00022723"/>
    </source>
</evidence>
<protein>
    <recommendedName>
        <fullName evidence="8 9">Catalase-peroxidase</fullName>
        <shortName evidence="8">CP</shortName>
        <ecNumber evidence="8 9">1.11.1.21</ecNumber>
    </recommendedName>
    <alternativeName>
        <fullName evidence="8">Peroxidase/catalase</fullName>
    </alternativeName>
</protein>
<keyword evidence="3 8" id="KW-0479">Metal-binding</keyword>
<dbReference type="PROSITE" id="PS00436">
    <property type="entry name" value="PEROXIDASE_2"/>
    <property type="match status" value="1"/>
</dbReference>
<dbReference type="InterPro" id="IPR002016">
    <property type="entry name" value="Haem_peroxidase"/>
</dbReference>
<dbReference type="NCBIfam" id="NF011635">
    <property type="entry name" value="PRK15061.1"/>
    <property type="match status" value="1"/>
</dbReference>
<dbReference type="NCBIfam" id="TIGR00198">
    <property type="entry name" value="cat_per_HPI"/>
    <property type="match status" value="1"/>
</dbReference>
<dbReference type="PANTHER" id="PTHR30555:SF0">
    <property type="entry name" value="CATALASE-PEROXIDASE"/>
    <property type="match status" value="1"/>
</dbReference>
<keyword evidence="4 8" id="KW-0560">Oxidoreductase</keyword>
<dbReference type="Gene3D" id="1.10.420.10">
    <property type="entry name" value="Peroxidase, domain 2"/>
    <property type="match status" value="2"/>
</dbReference>
<comment type="cofactor">
    <cofactor evidence="8">
        <name>heme b</name>
        <dbReference type="ChEBI" id="CHEBI:60344"/>
    </cofactor>
    <text evidence="8">Binds 1 heme b (iron(II)-protoporphyrin IX) group per dimer.</text>
</comment>
<comment type="function">
    <text evidence="8">Bifunctional enzyme with both catalase and broad-spectrum peroxidase activity.</text>
</comment>
<dbReference type="PROSITE" id="PS00435">
    <property type="entry name" value="PEROXIDASE_1"/>
    <property type="match status" value="1"/>
</dbReference>
<dbReference type="Gene3D" id="1.10.520.10">
    <property type="match status" value="2"/>
</dbReference>
<proteinExistence type="inferred from homology"/>
<dbReference type="InterPro" id="IPR010255">
    <property type="entry name" value="Haem_peroxidase_sf"/>
</dbReference>
<dbReference type="RefSeq" id="WP_238205223.1">
    <property type="nucleotide sequence ID" value="NZ_BPQE01000021.1"/>
</dbReference>
<evidence type="ECO:0000256" key="7">
    <source>
        <dbReference type="ARBA" id="ARBA00049145"/>
    </source>
</evidence>
<sequence length="772" mass="84881">MDGFANDKTDTTSYEMAGRCPFGGDRIGGAQGSRPTLENWYPHRLRIEVLHQNGLAADPLGPDFDYAAEFAKIDLDALKADIKQFLTSSVSWWPSDYGNYGPQMIRMAWHSAGTYRIADGRGGAGTGMQRFAPISSWWDNGNTDKSRRLLQPIKHKYGNALSWADLMVLTGNCALEIMGFPTYGFAGGRLDAWEADNATYWGPEVVDMGTVSSFDDMVNRDKRWRGKNGDADYDLENPLAASHQSLIYVNPEGPYANGDPQGSAHDIRVTFTRMAMNDEETVALIAGGHAFGKSHGMTPAKEIGPPPEMAPMEAMGLGWHNPRGTGAGKDTMTNGIEGSWTPDPTKWDNAYLENLFKYEWEQTKSPAGALQWTPKDPNAPKTPDAHVEGQMHPLMMMTSDIALKVDPEYRKVCEKFLNDFEAFTQAFSKAWYKLTHRDMGPRHRYLGKEAKLEDGLLWQDPIPEASHQPIGEAEIATLKQAILAKGLSVSDLAFTAFSAASTFRDSDKRGGANGARLALAPQKDWTVNRRAAPVVEALRAVMTEFNGSGGGKSVSLADLIVLGGCAAVEKAAQDAGVPTQVPFTPGRVDTTQELTDIEMFEWLKPVVDGFRNYVDDGFGAMSQGVSPEEMFLDKANLMTLTAPEWTVLTAGLRVLNANHDGSHKGVFTDRVGVLTTDFFKNLTSVDLVWEKADDQGHAFVLKDRESGQTRFEATRSDLVFGANAQLRNIADAYAGVDGHKRFVADFAKVWDKVMMLDRFDVKGHKRYAPMAA</sequence>
<evidence type="ECO:0000256" key="4">
    <source>
        <dbReference type="ARBA" id="ARBA00023002"/>
    </source>
</evidence>
<evidence type="ECO:0000259" key="10">
    <source>
        <dbReference type="PROSITE" id="PS50873"/>
    </source>
</evidence>
<dbReference type="GO" id="GO:0004601">
    <property type="term" value="F:peroxidase activity"/>
    <property type="evidence" value="ECO:0007669"/>
    <property type="project" value="UniProtKB-KW"/>
</dbReference>
<feature type="active site" description="Proton acceptor" evidence="8">
    <location>
        <position position="110"/>
    </location>
</feature>
<dbReference type="HAMAP" id="MF_01961">
    <property type="entry name" value="Catal_peroxid"/>
    <property type="match status" value="1"/>
</dbReference>
<name>A0ABU0I6Y7_9HYPH</name>
<feature type="binding site" description="axial binding residue" evidence="8">
    <location>
        <position position="289"/>
    </location>
    <ligand>
        <name>heme b</name>
        <dbReference type="ChEBI" id="CHEBI:60344"/>
    </ligand>
    <ligandPart>
        <name>Fe</name>
        <dbReference type="ChEBI" id="CHEBI:18248"/>
    </ligandPart>
</feature>